<dbReference type="InterPro" id="IPR005119">
    <property type="entry name" value="LysR_subst-bd"/>
</dbReference>
<dbReference type="InterPro" id="IPR050950">
    <property type="entry name" value="HTH-type_LysR_regulators"/>
</dbReference>
<dbReference type="InterPro" id="IPR036390">
    <property type="entry name" value="WH_DNA-bd_sf"/>
</dbReference>
<dbReference type="SUPFAM" id="SSF46785">
    <property type="entry name" value="Winged helix' DNA-binding domain"/>
    <property type="match status" value="1"/>
</dbReference>
<name>A0A1U9LFX7_9PROT</name>
<dbReference type="SUPFAM" id="SSF53850">
    <property type="entry name" value="Periplasmic binding protein-like II"/>
    <property type="match status" value="1"/>
</dbReference>
<dbReference type="AlphaFoldDB" id="A0A1U9LFX7"/>
<dbReference type="PANTHER" id="PTHR30419">
    <property type="entry name" value="HTH-TYPE TRANSCRIPTIONAL REGULATOR YBHD"/>
    <property type="match status" value="1"/>
</dbReference>
<dbReference type="InterPro" id="IPR000847">
    <property type="entry name" value="LysR_HTH_N"/>
</dbReference>
<dbReference type="GO" id="GO:0003700">
    <property type="term" value="F:DNA-binding transcription factor activity"/>
    <property type="evidence" value="ECO:0007669"/>
    <property type="project" value="InterPro"/>
</dbReference>
<feature type="domain" description="HTH lysR-type" evidence="5">
    <location>
        <begin position="1"/>
        <end position="58"/>
    </location>
</feature>
<reference evidence="6 7" key="1">
    <citation type="submission" date="2016-03" db="EMBL/GenBank/DDBJ databases">
        <title>Acetic acid bacteria sequencing.</title>
        <authorList>
            <person name="Brandt J."/>
            <person name="Jakob F."/>
            <person name="Vogel R.F."/>
        </authorList>
    </citation>
    <scope>NUCLEOTIDE SEQUENCE [LARGE SCALE GENOMIC DNA]</scope>
    <source>
        <strain evidence="6 7">TMW2.1084</strain>
    </source>
</reference>
<dbReference type="Gene3D" id="3.40.190.290">
    <property type="match status" value="1"/>
</dbReference>
<dbReference type="Pfam" id="PF00126">
    <property type="entry name" value="HTH_1"/>
    <property type="match status" value="1"/>
</dbReference>
<dbReference type="PANTHER" id="PTHR30419:SF8">
    <property type="entry name" value="NITROGEN ASSIMILATION TRANSCRIPTIONAL ACTIVATOR-RELATED"/>
    <property type="match status" value="1"/>
</dbReference>
<keyword evidence="3" id="KW-0238">DNA-binding</keyword>
<dbReference type="GO" id="GO:0005829">
    <property type="term" value="C:cytosol"/>
    <property type="evidence" value="ECO:0007669"/>
    <property type="project" value="TreeGrafter"/>
</dbReference>
<dbReference type="EMBL" id="CP014687">
    <property type="protein sequence ID" value="AQT05288.1"/>
    <property type="molecule type" value="Genomic_DNA"/>
</dbReference>
<comment type="similarity">
    <text evidence="1">Belongs to the LysR transcriptional regulatory family.</text>
</comment>
<evidence type="ECO:0000256" key="3">
    <source>
        <dbReference type="ARBA" id="ARBA00023125"/>
    </source>
</evidence>
<dbReference type="InterPro" id="IPR036388">
    <property type="entry name" value="WH-like_DNA-bd_sf"/>
</dbReference>
<dbReference type="Pfam" id="PF03466">
    <property type="entry name" value="LysR_substrate"/>
    <property type="match status" value="1"/>
</dbReference>
<evidence type="ECO:0000313" key="7">
    <source>
        <dbReference type="Proteomes" id="UP000189055"/>
    </source>
</evidence>
<dbReference type="GO" id="GO:0003677">
    <property type="term" value="F:DNA binding"/>
    <property type="evidence" value="ECO:0007669"/>
    <property type="project" value="UniProtKB-KW"/>
</dbReference>
<organism evidence="6 7">
    <name type="scientific">Acetobacter persici</name>
    <dbReference type="NCBI Taxonomy" id="1076596"/>
    <lineage>
        <taxon>Bacteria</taxon>
        <taxon>Pseudomonadati</taxon>
        <taxon>Pseudomonadota</taxon>
        <taxon>Alphaproteobacteria</taxon>
        <taxon>Acetobacterales</taxon>
        <taxon>Acetobacteraceae</taxon>
        <taxon>Acetobacter</taxon>
    </lineage>
</organism>
<dbReference type="Gene3D" id="1.10.10.10">
    <property type="entry name" value="Winged helix-like DNA-binding domain superfamily/Winged helix DNA-binding domain"/>
    <property type="match status" value="1"/>
</dbReference>
<protein>
    <submittedName>
        <fullName evidence="6">LysR family transcriptional regulator</fullName>
    </submittedName>
</protein>
<evidence type="ECO:0000313" key="6">
    <source>
        <dbReference type="EMBL" id="AQT05288.1"/>
    </source>
</evidence>
<sequence length="306" mass="34790">MKLRYFRLVETLASTKSIRLAAERLNITPAAVSKGCRELENILGVQLFSRTNHGFLPTPLCERLIISGRRIDAELKNLMTDFTLQEESYHDNVKIGFQTPLLQEIIVRSVAKLKKEHPNLNITLEYSTRPQLIDGLHSNTYDFIFINLSDIISHPRLSIKKLADEQYVVGSMHSVHSLPDVLERWEEFATSTWVIPVPGTAIRDRFDSILAARGLRLPPRRIEINSPIEGEKLVSLSDAFTLVPFSMLKSLGRETIDPDLTLRFLPEMQLGLGIVWLKDSQLSPAANYASDFITRKIMKILKNNEL</sequence>
<keyword evidence="4" id="KW-0804">Transcription</keyword>
<keyword evidence="2" id="KW-0805">Transcription regulation</keyword>
<accession>A0A1U9LFX7</accession>
<evidence type="ECO:0000256" key="1">
    <source>
        <dbReference type="ARBA" id="ARBA00009437"/>
    </source>
</evidence>
<proteinExistence type="inferred from homology"/>
<dbReference type="STRING" id="1076596.A0U91_10915"/>
<dbReference type="PROSITE" id="PS50931">
    <property type="entry name" value="HTH_LYSR"/>
    <property type="match status" value="1"/>
</dbReference>
<gene>
    <name evidence="6" type="ORF">A0U91_10915</name>
</gene>
<evidence type="ECO:0000256" key="4">
    <source>
        <dbReference type="ARBA" id="ARBA00023163"/>
    </source>
</evidence>
<dbReference type="Proteomes" id="UP000189055">
    <property type="component" value="Chromosome"/>
</dbReference>
<evidence type="ECO:0000259" key="5">
    <source>
        <dbReference type="PROSITE" id="PS50931"/>
    </source>
</evidence>
<dbReference type="KEGG" id="aper:A0U91_10915"/>
<evidence type="ECO:0000256" key="2">
    <source>
        <dbReference type="ARBA" id="ARBA00023015"/>
    </source>
</evidence>